<sequence length="231" mass="24838">MPEDVPVKGLRRMELRSNDPAGSAEHYRSLFGWIVMPADDGTLRCWVGDRLAALIRRPADWETPGWHPVLGGRPTALLTDPAGVTATLDPGRVRHGPWAPPPRHGEPCWIELMTADTTDDYWSRQLGWSLRAGTDIKPFALFDAADDTGTRAIAGRLLVDEATAAQVGASWMCYLAATDITLVTDTAVAGGATLLIEPREVPTGVIAAIADPYGTVCTLLEDPIGWGGAWS</sequence>
<name>A0A7W9KS22_9PSEU</name>
<dbReference type="EMBL" id="JACHIR010000003">
    <property type="protein sequence ID" value="MBB5897662.1"/>
    <property type="molecule type" value="Genomic_DNA"/>
</dbReference>
<evidence type="ECO:0000313" key="2">
    <source>
        <dbReference type="Proteomes" id="UP000585638"/>
    </source>
</evidence>
<dbReference type="AlphaFoldDB" id="A0A7W9KS22"/>
<dbReference type="RefSeq" id="WP_184870115.1">
    <property type="nucleotide sequence ID" value="NZ_JACHIR010000003.1"/>
</dbReference>
<dbReference type="PANTHER" id="PTHR33993">
    <property type="entry name" value="GLYOXALASE-RELATED"/>
    <property type="match status" value="1"/>
</dbReference>
<dbReference type="Gene3D" id="3.10.180.10">
    <property type="entry name" value="2,3-Dihydroxybiphenyl 1,2-Dioxygenase, domain 1"/>
    <property type="match status" value="1"/>
</dbReference>
<dbReference type="InterPro" id="IPR052164">
    <property type="entry name" value="Anthracycline_SecMetBiosynth"/>
</dbReference>
<comment type="caution">
    <text evidence="1">The sequence shown here is derived from an EMBL/GenBank/DDBJ whole genome shotgun (WGS) entry which is preliminary data.</text>
</comment>
<evidence type="ECO:0000313" key="1">
    <source>
        <dbReference type="EMBL" id="MBB5897662.1"/>
    </source>
</evidence>
<evidence type="ECO:0008006" key="3">
    <source>
        <dbReference type="Google" id="ProtNLM"/>
    </source>
</evidence>
<dbReference type="Proteomes" id="UP000585638">
    <property type="component" value="Unassembled WGS sequence"/>
</dbReference>
<dbReference type="InterPro" id="IPR029068">
    <property type="entry name" value="Glyas_Bleomycin-R_OHBP_Dase"/>
</dbReference>
<organism evidence="1 2">
    <name type="scientific">Kutzneria kofuensis</name>
    <dbReference type="NCBI Taxonomy" id="103725"/>
    <lineage>
        <taxon>Bacteria</taxon>
        <taxon>Bacillati</taxon>
        <taxon>Actinomycetota</taxon>
        <taxon>Actinomycetes</taxon>
        <taxon>Pseudonocardiales</taxon>
        <taxon>Pseudonocardiaceae</taxon>
        <taxon>Kutzneria</taxon>
    </lineage>
</organism>
<proteinExistence type="predicted"/>
<protein>
    <recommendedName>
        <fullName evidence="3">Glyoxalase-like domain-containing protein</fullName>
    </recommendedName>
</protein>
<dbReference type="PANTHER" id="PTHR33993:SF14">
    <property type="entry name" value="GB|AAF24581.1"/>
    <property type="match status" value="1"/>
</dbReference>
<accession>A0A7W9KS22</accession>
<reference evidence="1 2" key="1">
    <citation type="submission" date="2020-08" db="EMBL/GenBank/DDBJ databases">
        <title>Sequencing the genomes of 1000 actinobacteria strains.</title>
        <authorList>
            <person name="Klenk H.-P."/>
        </authorList>
    </citation>
    <scope>NUCLEOTIDE SEQUENCE [LARGE SCALE GENOMIC DNA]</scope>
    <source>
        <strain evidence="1 2">DSM 43851</strain>
    </source>
</reference>
<dbReference type="SUPFAM" id="SSF54593">
    <property type="entry name" value="Glyoxalase/Bleomycin resistance protein/Dihydroxybiphenyl dioxygenase"/>
    <property type="match status" value="2"/>
</dbReference>
<gene>
    <name evidence="1" type="ORF">BJ998_008921</name>
</gene>
<keyword evidence="2" id="KW-1185">Reference proteome</keyword>